<evidence type="ECO:0000313" key="1">
    <source>
        <dbReference type="EMBL" id="KAJ2814246.1"/>
    </source>
</evidence>
<reference evidence="1" key="1">
    <citation type="submission" date="2022-07" db="EMBL/GenBank/DDBJ databases">
        <title>Phylogenomic reconstructions and comparative analyses of Kickxellomycotina fungi.</title>
        <authorList>
            <person name="Reynolds N.K."/>
            <person name="Stajich J.E."/>
            <person name="Barry K."/>
            <person name="Grigoriev I.V."/>
            <person name="Crous P."/>
            <person name="Smith M.E."/>
        </authorList>
    </citation>
    <scope>NUCLEOTIDE SEQUENCE</scope>
    <source>
        <strain evidence="1">CBS 102833</strain>
    </source>
</reference>
<comment type="caution">
    <text evidence="1">The sequence shown here is derived from an EMBL/GenBank/DDBJ whole genome shotgun (WGS) entry which is preliminary data.</text>
</comment>
<proteinExistence type="predicted"/>
<dbReference type="EMBL" id="JANBUP010000001">
    <property type="protein sequence ID" value="KAJ2814246.1"/>
    <property type="molecule type" value="Genomic_DNA"/>
</dbReference>
<gene>
    <name evidence="1" type="ORF">H4S07_000045</name>
</gene>
<evidence type="ECO:0000313" key="2">
    <source>
        <dbReference type="Proteomes" id="UP001140096"/>
    </source>
</evidence>
<keyword evidence="2" id="KW-1185">Reference proteome</keyword>
<dbReference type="Proteomes" id="UP001140096">
    <property type="component" value="Unassembled WGS sequence"/>
</dbReference>
<sequence length="1157" mass="126201">MAAMDTKTSALDTASTAELTKMIRQASDTLDAAMRAPNCDYFAAHLEGLRSNYFELFRRLMLRNPFSSIRKDVVSKMWFRTIYPSIEQYRANIKQFESMLNWSPNHQPAVGDKPGVASDRLNMDPIAVRRELSKWRARFQTFLQATSGLLLRLVAELAEVHAIVTAGTMVNLEAFAVNYRALSTHAHGFDFVDCLRTELHPTLSTVQRAALAIVSRLLTYLGDLSRYRILYTSKKQNVAGMVRAVASGEPQYQQQQNDMWWPAKNFYRGAIKLAPHRGQSQNQLAVIYGYERNTLDGLFCYYRALTSLYRFRPAEANLRTILDNAVRAIRAPVDPTPADSATGGYLYYDTKLYPNFTQLRYVFAIHQPSEKELGRLEKTGETPTRTQITAEMEHELIGDVGVACTKFMQGVKSGSLDDRQILMAQAIHVFEQQQLCSLNVGDKETQLHDVTVARLSALLTMRIAESLCYALVASANEGVQRGVGETKSASRAAHRGVPALIVTLTWIVAAGARIVRDSVCQDYLTENGGTPISQLKLQAFAAVRDSGLLRNVKRLKDAMDRTRRNQDAPLPLAWCDVVKSPSALAQLMWGGSESARVEDDMLVGWQLPDGTVWGKPTSESSSSQPPTPSTALSSMSQLHGLLSLVNECVPTVLAISERCAKGDVSTGPNQPCAATCENEEEEDEGDEENDTICFQGRPRLQSQMSNVALLPEPVPVTNDSQQSLPATPQMVAADFRSDSIPNATVPLSSSSSTSPPPPQAQEQPLLRNHTEPLLAQFHLPQRWGGAPVQLPVGDAPGEWGQQQTEATRVMMSRLDLQPGNDDSTTSYERSVLALIDSELDEFVSPAVSSAYNRGIPPLSGAIGSQRTSAGPVPAMRNIYASGLSTSGAASEGSASAGATSHQWPIFSQSSAPTTAPVSPDIRNHQQPFSMAASILSSPQPTTKTLGPWSTTNASLSSSCSSDQAAGANGGWDSLLTHSGQGTLPHNQAQQQRSAPQQSAAMQAWQQYQLENHRKVALQQQLDQQQRIQMHLQQQLFYQQQQQHWYLQQQQVRATGLSGLDTATSSAMRMALSPAMDGRPGDIYASYMSPRISAAHPPPLSGSLSNSSNLSMAHPWAMMAAGNNPTAGSNAVAAALSSTSSASNIQALPLQQTYEWCS</sequence>
<protein>
    <submittedName>
        <fullName evidence="1">Uncharacterized protein</fullName>
    </submittedName>
</protein>
<accession>A0ACC1LTC7</accession>
<organism evidence="1 2">
    <name type="scientific">Coemansia furcata</name>
    <dbReference type="NCBI Taxonomy" id="417177"/>
    <lineage>
        <taxon>Eukaryota</taxon>
        <taxon>Fungi</taxon>
        <taxon>Fungi incertae sedis</taxon>
        <taxon>Zoopagomycota</taxon>
        <taxon>Kickxellomycotina</taxon>
        <taxon>Kickxellomycetes</taxon>
        <taxon>Kickxellales</taxon>
        <taxon>Kickxellaceae</taxon>
        <taxon>Coemansia</taxon>
    </lineage>
</organism>
<name>A0ACC1LTC7_9FUNG</name>